<reference evidence="2 3" key="1">
    <citation type="journal article" date="2018" name="Nat. Genet.">
        <title>Extensive intraspecific gene order and gene structural variations between Mo17 and other maize genomes.</title>
        <authorList>
            <person name="Sun S."/>
            <person name="Zhou Y."/>
            <person name="Chen J."/>
            <person name="Shi J."/>
            <person name="Zhao H."/>
            <person name="Zhao H."/>
            <person name="Song W."/>
            <person name="Zhang M."/>
            <person name="Cui Y."/>
            <person name="Dong X."/>
            <person name="Liu H."/>
            <person name="Ma X."/>
            <person name="Jiao Y."/>
            <person name="Wang B."/>
            <person name="Wei X."/>
            <person name="Stein J.C."/>
            <person name="Glaubitz J.C."/>
            <person name="Lu F."/>
            <person name="Yu G."/>
            <person name="Liang C."/>
            <person name="Fengler K."/>
            <person name="Li B."/>
            <person name="Rafalski A."/>
            <person name="Schnable P.S."/>
            <person name="Ware D.H."/>
            <person name="Buckler E.S."/>
            <person name="Lai J."/>
        </authorList>
    </citation>
    <scope>NUCLEOTIDE SEQUENCE [LARGE SCALE GENOMIC DNA]</scope>
    <source>
        <strain evidence="3">cv. Missouri 17</strain>
        <tissue evidence="2">Seedling</tissue>
    </source>
</reference>
<accession>A0A3L6DUM9</accession>
<evidence type="ECO:0000313" key="2">
    <source>
        <dbReference type="EMBL" id="PWZ12038.1"/>
    </source>
</evidence>
<feature type="compositionally biased region" description="Basic and acidic residues" evidence="1">
    <location>
        <begin position="60"/>
        <end position="77"/>
    </location>
</feature>
<proteinExistence type="predicted"/>
<evidence type="ECO:0000313" key="3">
    <source>
        <dbReference type="Proteomes" id="UP000251960"/>
    </source>
</evidence>
<dbReference type="Proteomes" id="UP000251960">
    <property type="component" value="Chromosome 8"/>
</dbReference>
<evidence type="ECO:0000256" key="1">
    <source>
        <dbReference type="SAM" id="MobiDB-lite"/>
    </source>
</evidence>
<sequence>MVYEQGAWRWTGRGLVEQGRGRATRSGGGAARTACSDGGAPVTNDGVGAVYGEFESEENERERASSGREREGGARLL</sequence>
<feature type="region of interest" description="Disordered" evidence="1">
    <location>
        <begin position="18"/>
        <end position="77"/>
    </location>
</feature>
<protein>
    <submittedName>
        <fullName evidence="2">Uncharacterized protein</fullName>
    </submittedName>
</protein>
<name>A0A3L6DUM9_MAIZE</name>
<dbReference type="AlphaFoldDB" id="A0A3L6DUM9"/>
<organism evidence="2 3">
    <name type="scientific">Zea mays</name>
    <name type="common">Maize</name>
    <dbReference type="NCBI Taxonomy" id="4577"/>
    <lineage>
        <taxon>Eukaryota</taxon>
        <taxon>Viridiplantae</taxon>
        <taxon>Streptophyta</taxon>
        <taxon>Embryophyta</taxon>
        <taxon>Tracheophyta</taxon>
        <taxon>Spermatophyta</taxon>
        <taxon>Magnoliopsida</taxon>
        <taxon>Liliopsida</taxon>
        <taxon>Poales</taxon>
        <taxon>Poaceae</taxon>
        <taxon>PACMAD clade</taxon>
        <taxon>Panicoideae</taxon>
        <taxon>Andropogonodae</taxon>
        <taxon>Andropogoneae</taxon>
        <taxon>Tripsacinae</taxon>
        <taxon>Zea</taxon>
    </lineage>
</organism>
<comment type="caution">
    <text evidence="2">The sequence shown here is derived from an EMBL/GenBank/DDBJ whole genome shotgun (WGS) entry which is preliminary data.</text>
</comment>
<dbReference type="EMBL" id="NCVQ01000009">
    <property type="protein sequence ID" value="PWZ12038.1"/>
    <property type="molecule type" value="Genomic_DNA"/>
</dbReference>
<gene>
    <name evidence="2" type="ORF">Zm00014a_025248</name>
</gene>